<comment type="pathway">
    <text evidence="1 8">Protein modification; [NiFe] hydrogenase maturation.</text>
</comment>
<dbReference type="NCBIfam" id="TIGR00143">
    <property type="entry name" value="hypF"/>
    <property type="match status" value="1"/>
</dbReference>
<dbReference type="eggNOG" id="COG0068">
    <property type="taxonomic scope" value="Bacteria"/>
</dbReference>
<dbReference type="Gene3D" id="3.30.420.40">
    <property type="match status" value="1"/>
</dbReference>
<evidence type="ECO:0000256" key="4">
    <source>
        <dbReference type="ARBA" id="ARBA00022723"/>
    </source>
</evidence>
<dbReference type="HOGENOM" id="CLU_009164_0_0_6"/>
<dbReference type="Pfam" id="PF07503">
    <property type="entry name" value="zf-HYPF"/>
    <property type="match status" value="2"/>
</dbReference>
<dbReference type="STRING" id="1318628.MARLIPOL_02890"/>
<dbReference type="PROSITE" id="PS51163">
    <property type="entry name" value="YRDC"/>
    <property type="match status" value="1"/>
</dbReference>
<evidence type="ECO:0000256" key="2">
    <source>
        <dbReference type="ARBA" id="ARBA00008097"/>
    </source>
</evidence>
<feature type="active site" evidence="9">
    <location>
        <position position="28"/>
    </location>
</feature>
<dbReference type="GO" id="GO:0051604">
    <property type="term" value="P:protein maturation"/>
    <property type="evidence" value="ECO:0007669"/>
    <property type="project" value="TreeGrafter"/>
</dbReference>
<organism evidence="12 13">
    <name type="scientific">Marinobacter lipolyticus SM19</name>
    <dbReference type="NCBI Taxonomy" id="1318628"/>
    <lineage>
        <taxon>Bacteria</taxon>
        <taxon>Pseudomonadati</taxon>
        <taxon>Pseudomonadota</taxon>
        <taxon>Gammaproteobacteria</taxon>
        <taxon>Pseudomonadales</taxon>
        <taxon>Marinobacteraceae</taxon>
        <taxon>Marinobacter</taxon>
    </lineage>
</organism>
<dbReference type="SUPFAM" id="SSF54975">
    <property type="entry name" value="Acylphosphatase/BLUF domain-like"/>
    <property type="match status" value="1"/>
</dbReference>
<evidence type="ECO:0000256" key="9">
    <source>
        <dbReference type="PROSITE-ProRule" id="PRU00520"/>
    </source>
</evidence>
<dbReference type="Pfam" id="PF17788">
    <property type="entry name" value="HypF_C"/>
    <property type="match status" value="1"/>
</dbReference>
<dbReference type="PIRSF" id="PIRSF006256">
    <property type="entry name" value="CMPcnvr_hdrg_mat"/>
    <property type="match status" value="1"/>
</dbReference>
<dbReference type="Gene3D" id="3.90.870.50">
    <property type="match status" value="1"/>
</dbReference>
<dbReference type="InterPro" id="IPR051060">
    <property type="entry name" value="Carbamoyltrans_HypF-like"/>
</dbReference>
<evidence type="ECO:0000259" key="10">
    <source>
        <dbReference type="PROSITE" id="PS51160"/>
    </source>
</evidence>
<comment type="function">
    <text evidence="8">Involved in the maturation of [NiFe] hydrogenases. Along with HypE, it catalyzes the synthesis of the CN ligands of the active site iron of [NiFe]-hydrogenases. HypF functions as a carbamoyl transferase using carbamoylphosphate as a substrate and transferring the carboxamido moiety in an ATP-dependent reaction to the thiolate of the C-terminal cysteine of HypE yielding a protein-S-carboxamide.</text>
</comment>
<dbReference type="OrthoDB" id="9808093at2"/>
<protein>
    <recommendedName>
        <fullName evidence="8">Carbamoyltransferase HypF</fullName>
        <ecNumber evidence="8">6.2.-.-</ecNumber>
    </recommendedName>
</protein>
<dbReference type="InterPro" id="IPR017945">
    <property type="entry name" value="DHBP_synth_RibB-like_a/b_dom"/>
</dbReference>
<evidence type="ECO:0000256" key="6">
    <source>
        <dbReference type="ARBA" id="ARBA00022833"/>
    </source>
</evidence>
<comment type="caution">
    <text evidence="12">The sequence shown here is derived from an EMBL/GenBank/DDBJ whole genome shotgun (WGS) entry which is preliminary data.</text>
</comment>
<dbReference type="Pfam" id="PF01300">
    <property type="entry name" value="Sua5_yciO_yrdC"/>
    <property type="match status" value="1"/>
</dbReference>
<dbReference type="EMBL" id="ASAD01000006">
    <property type="protein sequence ID" value="EON93617.1"/>
    <property type="molecule type" value="Genomic_DNA"/>
</dbReference>
<dbReference type="UniPathway" id="UPA00335"/>
<dbReference type="AlphaFoldDB" id="R8B4V2"/>
<dbReference type="Pfam" id="PF00708">
    <property type="entry name" value="Acylphosphatase"/>
    <property type="match status" value="1"/>
</dbReference>
<evidence type="ECO:0000256" key="3">
    <source>
        <dbReference type="ARBA" id="ARBA00022598"/>
    </source>
</evidence>
<evidence type="ECO:0000313" key="12">
    <source>
        <dbReference type="EMBL" id="EON93617.1"/>
    </source>
</evidence>
<dbReference type="RefSeq" id="WP_012136577.1">
    <property type="nucleotide sequence ID" value="NZ_KE007306.1"/>
</dbReference>
<dbReference type="InterPro" id="IPR006070">
    <property type="entry name" value="Sua5-like_dom"/>
</dbReference>
<evidence type="ECO:0000256" key="1">
    <source>
        <dbReference type="ARBA" id="ARBA00004711"/>
    </source>
</evidence>
<dbReference type="Gene3D" id="3.30.110.120">
    <property type="match status" value="1"/>
</dbReference>
<feature type="active site" evidence="9">
    <location>
        <position position="46"/>
    </location>
</feature>
<feature type="domain" description="Acylphosphatase-like" evidence="10">
    <location>
        <begin position="13"/>
        <end position="103"/>
    </location>
</feature>
<name>R8B4V2_9GAMM</name>
<comment type="catalytic activity">
    <reaction evidence="7 8">
        <text>C-terminal L-cysteinyl-[HypE protein] + carbamoyl phosphate + ATP + H2O = C-terminal S-carboxamide-L-cysteinyl-[HypE protein] + AMP + phosphate + diphosphate + H(+)</text>
        <dbReference type="Rhea" id="RHEA:55636"/>
        <dbReference type="Rhea" id="RHEA-COMP:14247"/>
        <dbReference type="Rhea" id="RHEA-COMP:14392"/>
        <dbReference type="ChEBI" id="CHEBI:15377"/>
        <dbReference type="ChEBI" id="CHEBI:15378"/>
        <dbReference type="ChEBI" id="CHEBI:30616"/>
        <dbReference type="ChEBI" id="CHEBI:33019"/>
        <dbReference type="ChEBI" id="CHEBI:43474"/>
        <dbReference type="ChEBI" id="CHEBI:58228"/>
        <dbReference type="ChEBI" id="CHEBI:76913"/>
        <dbReference type="ChEBI" id="CHEBI:139126"/>
        <dbReference type="ChEBI" id="CHEBI:456215"/>
    </reaction>
</comment>
<dbReference type="InterPro" id="IPR004421">
    <property type="entry name" value="Carbamoyltransferase_HypF"/>
</dbReference>
<evidence type="ECO:0000313" key="13">
    <source>
        <dbReference type="Proteomes" id="UP000016540"/>
    </source>
</evidence>
<gene>
    <name evidence="12" type="ORF">MARLIPOL_02890</name>
</gene>
<evidence type="ECO:0000256" key="8">
    <source>
        <dbReference type="PIRNR" id="PIRNR006256"/>
    </source>
</evidence>
<proteinExistence type="inferred from homology"/>
<evidence type="ECO:0000256" key="5">
    <source>
        <dbReference type="ARBA" id="ARBA00022771"/>
    </source>
</evidence>
<dbReference type="Gene3D" id="3.30.420.360">
    <property type="match status" value="1"/>
</dbReference>
<dbReference type="Proteomes" id="UP000016540">
    <property type="component" value="Unassembled WGS sequence"/>
</dbReference>
<dbReference type="PROSITE" id="PS00150">
    <property type="entry name" value="ACYLPHOSPHATASE_1"/>
    <property type="match status" value="1"/>
</dbReference>
<keyword evidence="13" id="KW-1185">Reference proteome</keyword>
<dbReference type="InterPro" id="IPR041440">
    <property type="entry name" value="HypF_C"/>
</dbReference>
<dbReference type="PROSITE" id="PS51160">
    <property type="entry name" value="ACYLPHOSPHATASE_3"/>
    <property type="match status" value="1"/>
</dbReference>
<keyword evidence="4" id="KW-0479">Metal-binding</keyword>
<dbReference type="GO" id="GO:0016874">
    <property type="term" value="F:ligase activity"/>
    <property type="evidence" value="ECO:0007669"/>
    <property type="project" value="UniProtKB-UniRule"/>
</dbReference>
<keyword evidence="5" id="KW-0863">Zinc-finger</keyword>
<keyword evidence="9" id="KW-0378">Hydrolase</keyword>
<evidence type="ECO:0000259" key="11">
    <source>
        <dbReference type="PROSITE" id="PS51163"/>
    </source>
</evidence>
<dbReference type="InterPro" id="IPR017968">
    <property type="entry name" value="Acylphosphatase_CS"/>
</dbReference>
<reference evidence="12 13" key="1">
    <citation type="journal article" date="2013" name="Genome Announc.">
        <title>Draft Genome Sequence of the Moderately Halophilic Bacterium Marinobacter lipolyticus Strain SM19.</title>
        <authorList>
            <person name="Papke R.T."/>
            <person name="de la Haba R.R."/>
            <person name="Infante-Dominguez C."/>
            <person name="Perez D."/>
            <person name="Sanchez-Porro C."/>
            <person name="Lapierre P."/>
            <person name="Ventosa A."/>
        </authorList>
    </citation>
    <scope>NUCLEOTIDE SEQUENCE [LARGE SCALE GENOMIC DNA]</scope>
    <source>
        <strain evidence="12 13">SM19</strain>
    </source>
</reference>
<dbReference type="EC" id="6.2.-.-" evidence="8"/>
<dbReference type="InterPro" id="IPR036046">
    <property type="entry name" value="Acylphosphatase-like_dom_sf"/>
</dbReference>
<comment type="similarity">
    <text evidence="2 8">Belongs to the carbamoyltransferase HypF family.</text>
</comment>
<evidence type="ECO:0000256" key="7">
    <source>
        <dbReference type="ARBA" id="ARBA00048220"/>
    </source>
</evidence>
<dbReference type="PANTHER" id="PTHR42959:SF1">
    <property type="entry name" value="CARBAMOYLTRANSFERASE HYPF"/>
    <property type="match status" value="1"/>
</dbReference>
<keyword evidence="3" id="KW-0436">Ligase</keyword>
<accession>R8B4V2</accession>
<dbReference type="GO" id="GO:0003998">
    <property type="term" value="F:acylphosphatase activity"/>
    <property type="evidence" value="ECO:0007669"/>
    <property type="project" value="UniProtKB-EC"/>
</dbReference>
<dbReference type="PANTHER" id="PTHR42959">
    <property type="entry name" value="CARBAMOYLTRANSFERASE"/>
    <property type="match status" value="1"/>
</dbReference>
<dbReference type="InterPro" id="IPR001792">
    <property type="entry name" value="Acylphosphatase-like_dom"/>
</dbReference>
<dbReference type="InterPro" id="IPR011125">
    <property type="entry name" value="Znf_HypF"/>
</dbReference>
<dbReference type="GO" id="GO:0003725">
    <property type="term" value="F:double-stranded RNA binding"/>
    <property type="evidence" value="ECO:0007669"/>
    <property type="project" value="InterPro"/>
</dbReference>
<comment type="catalytic activity">
    <reaction evidence="9">
        <text>an acyl phosphate + H2O = a carboxylate + phosphate + H(+)</text>
        <dbReference type="Rhea" id="RHEA:14965"/>
        <dbReference type="ChEBI" id="CHEBI:15377"/>
        <dbReference type="ChEBI" id="CHEBI:15378"/>
        <dbReference type="ChEBI" id="CHEBI:29067"/>
        <dbReference type="ChEBI" id="CHEBI:43474"/>
        <dbReference type="ChEBI" id="CHEBI:59918"/>
        <dbReference type="EC" id="3.6.1.7"/>
    </reaction>
</comment>
<keyword evidence="6" id="KW-0862">Zinc</keyword>
<dbReference type="GO" id="GO:0016743">
    <property type="term" value="F:carboxyl- or carbamoyltransferase activity"/>
    <property type="evidence" value="ECO:0007669"/>
    <property type="project" value="UniProtKB-UniRule"/>
</dbReference>
<dbReference type="InterPro" id="IPR055128">
    <property type="entry name" value="HypF_C_2"/>
</dbReference>
<sequence length="781" mass="84255">MTDGCRVEAAPVRWRVQIHGLVQGVGFRPFVYRLATGLGLSGWVSNTPEGVVVEAEGHPEALQNLVSGLKQQAPVNARVEAVCAEPIARSTGLEAGREFRVCESQEQGTAATRLPVDLAPCRQCIEELHDPGNRRYRYPFINCTDCGPRYSLIEGLPYDRARTAMRYFQMCSHCLAEYHDPASRRFHAEPNACPDCGPRVAFCQPDGTVLAEDEAAVSEAVRRLAKGDIIALKGLGGFQLLADARSTRVVQTLRERKHRPRKPLAVMFDSLASLQQVCPVSASESQLLTGPERPIVLLRTPDYHLAANLAPGRADLGVMLPCTPLHELLLGDLGFPVVATSGNLSGEPIAIDNQEAYARLGAIADGFLVHDRPILRPLDDSVIRVLAGQPQILRRARGYSPNLSLPRPVPVGWAATGGHLKSTVALSTGSGVVLSQHLGDMNSALGRDGFVLTVDGLQTLFATEPQCWVHDAHPDYFTTRYAQDRGNVPCAVQHHVGHIAAVMAEHGISEPVLGVAWDGSGLGDDNTLWGGEFLRLDSQGYERVAHLRQFRLPGGEAAMGEPRRSALGLLYALLGDQVMECEELAPVSSFTLTERKLLIQSLSAGLNAPETSSVGRLFDAVAALSGICQQASYEGQAAGELEAARGRNYWASPYPFELSAPEAGRPWQVDWAPAIHALLDDVRRGRPVSGISAAFHQGLVNVIVAVARQAKLSRVVLAGGCFQNACLLESTITALEGAGFQVFWPCRIPPNDGGLALGQLAWASRALWGREGACVWPYRDA</sequence>
<dbReference type="SUPFAM" id="SSF55821">
    <property type="entry name" value="YrdC/RibB"/>
    <property type="match status" value="1"/>
</dbReference>
<dbReference type="Pfam" id="PF22521">
    <property type="entry name" value="HypF_C_2"/>
    <property type="match status" value="1"/>
</dbReference>
<feature type="domain" description="YrdC-like" evidence="11">
    <location>
        <begin position="214"/>
        <end position="398"/>
    </location>
</feature>
<dbReference type="PATRIC" id="fig|1318628.3.peg.581"/>
<dbReference type="GO" id="GO:0008270">
    <property type="term" value="F:zinc ion binding"/>
    <property type="evidence" value="ECO:0007669"/>
    <property type="project" value="UniProtKB-KW"/>
</dbReference>